<feature type="non-terminal residue" evidence="1">
    <location>
        <position position="147"/>
    </location>
</feature>
<gene>
    <name evidence="1" type="ORF">OFUS_LOCUS7944</name>
</gene>
<proteinExistence type="predicted"/>
<dbReference type="Proteomes" id="UP000749559">
    <property type="component" value="Unassembled WGS sequence"/>
</dbReference>
<feature type="non-terminal residue" evidence="1">
    <location>
        <position position="1"/>
    </location>
</feature>
<comment type="caution">
    <text evidence="1">The sequence shown here is derived from an EMBL/GenBank/DDBJ whole genome shotgun (WGS) entry which is preliminary data.</text>
</comment>
<evidence type="ECO:0000313" key="1">
    <source>
        <dbReference type="EMBL" id="CAH1781360.1"/>
    </source>
</evidence>
<evidence type="ECO:0000313" key="2">
    <source>
        <dbReference type="Proteomes" id="UP000749559"/>
    </source>
</evidence>
<sequence>LCFYTSYSSSLRRHSHTETPIVSLMMEVPRITLIVAVLWTSLLTVSSQMWTTGPGMRCGQMCSGFTGLVLFMECLQIITPVTQNGVCLPSVDSRGCCSGCVTGLIDASSVIGFLVQSKTRHISEATVFDTTEQGLIDQVLADLEGIE</sequence>
<reference evidence="1" key="1">
    <citation type="submission" date="2022-03" db="EMBL/GenBank/DDBJ databases">
        <authorList>
            <person name="Martin C."/>
        </authorList>
    </citation>
    <scope>NUCLEOTIDE SEQUENCE</scope>
</reference>
<protein>
    <submittedName>
        <fullName evidence="1">Uncharacterized protein</fullName>
    </submittedName>
</protein>
<name>A0A8J1Y2F0_OWEFU</name>
<accession>A0A8J1Y2F0</accession>
<dbReference type="EMBL" id="CAIIXF020000004">
    <property type="protein sequence ID" value="CAH1781360.1"/>
    <property type="molecule type" value="Genomic_DNA"/>
</dbReference>
<dbReference type="AlphaFoldDB" id="A0A8J1Y2F0"/>
<organism evidence="1 2">
    <name type="scientific">Owenia fusiformis</name>
    <name type="common">Polychaete worm</name>
    <dbReference type="NCBI Taxonomy" id="6347"/>
    <lineage>
        <taxon>Eukaryota</taxon>
        <taxon>Metazoa</taxon>
        <taxon>Spiralia</taxon>
        <taxon>Lophotrochozoa</taxon>
        <taxon>Annelida</taxon>
        <taxon>Polychaeta</taxon>
        <taxon>Sedentaria</taxon>
        <taxon>Canalipalpata</taxon>
        <taxon>Sabellida</taxon>
        <taxon>Oweniida</taxon>
        <taxon>Oweniidae</taxon>
        <taxon>Owenia</taxon>
    </lineage>
</organism>
<keyword evidence="2" id="KW-1185">Reference proteome</keyword>